<keyword evidence="5 10" id="KW-0812">Transmembrane</keyword>
<dbReference type="Gene3D" id="1.20.1250.20">
    <property type="entry name" value="MFS general substrate transporter like domains"/>
    <property type="match status" value="1"/>
</dbReference>
<feature type="transmembrane region" description="Helical" evidence="10">
    <location>
        <begin position="1167"/>
        <end position="1185"/>
    </location>
</feature>
<feature type="transmembrane region" description="Helical" evidence="10">
    <location>
        <begin position="1064"/>
        <end position="1086"/>
    </location>
</feature>
<evidence type="ECO:0000256" key="1">
    <source>
        <dbReference type="ARBA" id="ARBA00004651"/>
    </source>
</evidence>
<feature type="compositionally biased region" description="Basic and acidic residues" evidence="9">
    <location>
        <begin position="55"/>
        <end position="66"/>
    </location>
</feature>
<dbReference type="PROSITE" id="PS50850">
    <property type="entry name" value="MFS"/>
    <property type="match status" value="1"/>
</dbReference>
<feature type="transmembrane region" description="Helical" evidence="10">
    <location>
        <begin position="857"/>
        <end position="878"/>
    </location>
</feature>
<evidence type="ECO:0000313" key="13">
    <source>
        <dbReference type="Proteomes" id="UP000479190"/>
    </source>
</evidence>
<comment type="subcellular location">
    <subcellularLocation>
        <location evidence="1">Cell membrane</location>
        <topology evidence="1">Multi-pass membrane protein</topology>
    </subcellularLocation>
</comment>
<dbReference type="InterPro" id="IPR005828">
    <property type="entry name" value="MFS_sugar_transport-like"/>
</dbReference>
<dbReference type="InterPro" id="IPR003663">
    <property type="entry name" value="Sugar/inositol_transpt"/>
</dbReference>
<feature type="non-terminal residue" evidence="12">
    <location>
        <position position="1"/>
    </location>
</feature>
<dbReference type="PRINTS" id="PR00171">
    <property type="entry name" value="SUGRTRNSPORT"/>
</dbReference>
<feature type="domain" description="Major facilitator superfamily (MFS) profile" evidence="11">
    <location>
        <begin position="759"/>
        <end position="1189"/>
    </location>
</feature>
<evidence type="ECO:0000256" key="2">
    <source>
        <dbReference type="ARBA" id="ARBA00022448"/>
    </source>
</evidence>
<feature type="transmembrane region" description="Helical" evidence="10">
    <location>
        <begin position="890"/>
        <end position="912"/>
    </location>
</feature>
<accession>A0A6H5IEI8</accession>
<dbReference type="EMBL" id="CADCXV010000765">
    <property type="protein sequence ID" value="CAB0034992.1"/>
    <property type="molecule type" value="Genomic_DNA"/>
</dbReference>
<dbReference type="InterPro" id="IPR050549">
    <property type="entry name" value="MFS_Trehalose_Transporter"/>
</dbReference>
<feature type="transmembrane region" description="Helical" evidence="10">
    <location>
        <begin position="804"/>
        <end position="827"/>
    </location>
</feature>
<dbReference type="AlphaFoldDB" id="A0A6H5IEI8"/>
<evidence type="ECO:0000256" key="10">
    <source>
        <dbReference type="SAM" id="Phobius"/>
    </source>
</evidence>
<evidence type="ECO:0000256" key="9">
    <source>
        <dbReference type="SAM" id="MobiDB-lite"/>
    </source>
</evidence>
<dbReference type="PROSITE" id="PS00216">
    <property type="entry name" value="SUGAR_TRANSPORT_1"/>
    <property type="match status" value="1"/>
</dbReference>
<feature type="compositionally biased region" description="Low complexity" evidence="9">
    <location>
        <begin position="11"/>
        <end position="41"/>
    </location>
</feature>
<keyword evidence="3" id="KW-1003">Cell membrane</keyword>
<evidence type="ECO:0000313" key="12">
    <source>
        <dbReference type="EMBL" id="CAB0034992.1"/>
    </source>
</evidence>
<sequence>QQTGRGYGRQTLSSTSTPVSPSLAAPTAATPTLPKSPAPKEVLIEKLIEEEEEEMEKKEKEKEKPFRRPSAPWMTDVLRGECRVRDRLFREARRLGSVDLMRRYRIFRRDLKERISRARLDYLSRSLEEQPDQAAVWRLLERHGVTASRASSAVGRFTLAELNDYYRGVASVHQPCTRDQLTAVMEHTPIEAMDQIYRCNVLVMIPQWKQYLTHVIGKEMELLGEVLSTLHKPVIIPSSRFSEINFAVEKVTCFIEGTSDRFDAPLLRATRKNVDDSFVMYDTLRQPIDASYFAAREESHNFTEDSLRSHRCHVGSTIPHHRTATQSTESLLPNEIFLYGRHPGREFITARNNTSPREDLYKSQKYDTSLRHCNQMLLNSDLTQKKRTDRVEGDLLRAHHVIKDRDTIYRAIGPSRESKTQAARARADSSASYCCTIVRNARQVLQVAAPTTSFISLNLNFHVEEQLCDARLVMYPVNESDSTARGNVCLYFVARDLDGRESIKKTWIGGCILRSVERVGDQNATRIALITAILAAVLGASQSQSYQNYNPFFYGFAPYIRPVSQLTASRFVNMRDPRANTGEKAAWIRTRKYLINMYKLPLENWFRPYLMQHAITPLDPLAGALLNKRDRSYSHRDHLRIHATPAALSWAAVATASCHPTQSLELYTRSMRRACGRCCMSARGNFTSESKQQQKKYFKSLIFYKGYNGPGDRNVSINARKTCLNHPRILTRCTHIQGLRRGSYTQQSPGETLNSSAAAPPPTQSILTMLTIHIGLIGGWSSPTLVKLTAADSSIPLDFDQGSWVVSLVNFSRFFGGILGAVCANYFGSKRSILITLQPIALGWLFVVIAASVEWLYASRLASGLGLGMAFATFPLFVGEVSMPEVRGALISLAIVGAPFGQVIASVCGTYLSVQVAAGIYLTLALLATIIFIWLPESPHHLVKAGNAEAAKNAIYWYRAGRTVDDEFGAIERFVGGNVHKSFLDKLKEFKTGPSRKAILQVIILFTFAQMSGLNVIMFFMETILRRGEFVLVEPSLMVIYANLCSTASAIVSIFLIDRYGRKLLLSYAALGVTLSMIGLTCHFLLMDLKMNSSQLQWPLAGSIFLFMISYFLGLLPVPNAILSETFPADTKHIASSIAGLTSAFMGFLSAKTYLPMLNAMGDTYVFLFYLICSAVLLPYAMFVLTETKGKPLQQIQDELMTK</sequence>
<dbReference type="PANTHER" id="PTHR48021:SF1">
    <property type="entry name" value="GH07001P-RELATED"/>
    <property type="match status" value="1"/>
</dbReference>
<dbReference type="Proteomes" id="UP000479190">
    <property type="component" value="Unassembled WGS sequence"/>
</dbReference>
<keyword evidence="7 10" id="KW-0472">Membrane</keyword>
<dbReference type="SUPFAM" id="SSF103473">
    <property type="entry name" value="MFS general substrate transporter"/>
    <property type="match status" value="1"/>
</dbReference>
<dbReference type="InterPro" id="IPR036259">
    <property type="entry name" value="MFS_trans_sf"/>
</dbReference>
<keyword evidence="6 10" id="KW-1133">Transmembrane helix</keyword>
<proteinExistence type="predicted"/>
<keyword evidence="8" id="KW-0325">Glycoprotein</keyword>
<evidence type="ECO:0000256" key="4">
    <source>
        <dbReference type="ARBA" id="ARBA00022597"/>
    </source>
</evidence>
<evidence type="ECO:0000256" key="7">
    <source>
        <dbReference type="ARBA" id="ARBA00023136"/>
    </source>
</evidence>
<evidence type="ECO:0000256" key="5">
    <source>
        <dbReference type="ARBA" id="ARBA00022692"/>
    </source>
</evidence>
<feature type="transmembrane region" description="Helical" evidence="10">
    <location>
        <begin position="998"/>
        <end position="1020"/>
    </location>
</feature>
<name>A0A6H5IEI8_9HYME</name>
<dbReference type="GO" id="GO:0005886">
    <property type="term" value="C:plasma membrane"/>
    <property type="evidence" value="ECO:0007669"/>
    <property type="project" value="UniProtKB-SubCell"/>
</dbReference>
<organism evidence="12 13">
    <name type="scientific">Trichogramma brassicae</name>
    <dbReference type="NCBI Taxonomy" id="86971"/>
    <lineage>
        <taxon>Eukaryota</taxon>
        <taxon>Metazoa</taxon>
        <taxon>Ecdysozoa</taxon>
        <taxon>Arthropoda</taxon>
        <taxon>Hexapoda</taxon>
        <taxon>Insecta</taxon>
        <taxon>Pterygota</taxon>
        <taxon>Neoptera</taxon>
        <taxon>Endopterygota</taxon>
        <taxon>Hymenoptera</taxon>
        <taxon>Apocrita</taxon>
        <taxon>Proctotrupomorpha</taxon>
        <taxon>Chalcidoidea</taxon>
        <taxon>Trichogrammatidae</taxon>
        <taxon>Trichogramma</taxon>
    </lineage>
</organism>
<keyword evidence="4" id="KW-0762">Sugar transport</keyword>
<dbReference type="Pfam" id="PF00083">
    <property type="entry name" value="Sugar_tr"/>
    <property type="match status" value="1"/>
</dbReference>
<dbReference type="OrthoDB" id="6133115at2759"/>
<evidence type="ECO:0000256" key="6">
    <source>
        <dbReference type="ARBA" id="ARBA00022989"/>
    </source>
</evidence>
<feature type="transmembrane region" description="Helical" evidence="10">
    <location>
        <begin position="918"/>
        <end position="935"/>
    </location>
</feature>
<gene>
    <name evidence="12" type="ORF">TBRA_LOCUS6890</name>
</gene>
<dbReference type="InterPro" id="IPR005829">
    <property type="entry name" value="Sugar_transporter_CS"/>
</dbReference>
<feature type="region of interest" description="Disordered" evidence="9">
    <location>
        <begin position="1"/>
        <end position="68"/>
    </location>
</feature>
<keyword evidence="13" id="KW-1185">Reference proteome</keyword>
<feature type="transmembrane region" description="Helical" evidence="10">
    <location>
        <begin position="1098"/>
        <end position="1122"/>
    </location>
</feature>
<protein>
    <recommendedName>
        <fullName evidence="11">Major facilitator superfamily (MFS) profile domain-containing protein</fullName>
    </recommendedName>
</protein>
<keyword evidence="2" id="KW-0813">Transport</keyword>
<feature type="transmembrane region" description="Helical" evidence="10">
    <location>
        <begin position="1040"/>
        <end position="1057"/>
    </location>
</feature>
<evidence type="ECO:0000256" key="3">
    <source>
        <dbReference type="ARBA" id="ARBA00022475"/>
    </source>
</evidence>
<evidence type="ECO:0000259" key="11">
    <source>
        <dbReference type="PROSITE" id="PS50850"/>
    </source>
</evidence>
<dbReference type="InterPro" id="IPR020846">
    <property type="entry name" value="MFS_dom"/>
</dbReference>
<dbReference type="FunFam" id="1.20.1250.20:FF:000218">
    <property type="entry name" value="facilitated trehalose transporter Tret1"/>
    <property type="match status" value="1"/>
</dbReference>
<reference evidence="12 13" key="1">
    <citation type="submission" date="2020-02" db="EMBL/GenBank/DDBJ databases">
        <authorList>
            <person name="Ferguson B K."/>
        </authorList>
    </citation>
    <scope>NUCLEOTIDE SEQUENCE [LARGE SCALE GENOMIC DNA]</scope>
</reference>
<feature type="transmembrane region" description="Helical" evidence="10">
    <location>
        <begin position="1134"/>
        <end position="1155"/>
    </location>
</feature>
<feature type="transmembrane region" description="Helical" evidence="10">
    <location>
        <begin position="834"/>
        <end position="851"/>
    </location>
</feature>
<evidence type="ECO:0000256" key="8">
    <source>
        <dbReference type="ARBA" id="ARBA00023180"/>
    </source>
</evidence>
<dbReference type="PANTHER" id="PTHR48021">
    <property type="match status" value="1"/>
</dbReference>
<dbReference type="GO" id="GO:0022857">
    <property type="term" value="F:transmembrane transporter activity"/>
    <property type="evidence" value="ECO:0007669"/>
    <property type="project" value="InterPro"/>
</dbReference>